<dbReference type="PANTHER" id="PTHR35046">
    <property type="entry name" value="ZINC KNUCKLE (CCHC-TYPE) FAMILY PROTEIN"/>
    <property type="match status" value="1"/>
</dbReference>
<reference evidence="2 3" key="1">
    <citation type="submission" date="2024-04" db="EMBL/GenBank/DDBJ databases">
        <authorList>
            <person name="Fracassetti M."/>
        </authorList>
    </citation>
    <scope>NUCLEOTIDE SEQUENCE [LARGE SCALE GENOMIC DNA]</scope>
</reference>
<accession>A0AAV2F6L6</accession>
<proteinExistence type="predicted"/>
<evidence type="ECO:0000313" key="3">
    <source>
        <dbReference type="Proteomes" id="UP001497516"/>
    </source>
</evidence>
<sequence>MLLKWAQREIKHEVELRQFVKLEELVHLATKVDRQLKVSSGRRYPPSPKIAEKITEAKMNHPKQEGDKPTARNTALVIQVRNEGSTGSIQCLGRGHKANQCPNKKNLVLQDGEYFYEEEYEEKPMGNEFGSDSDSEDDDVDEHIKAEKSPPGKLLGVNIKAF</sequence>
<protein>
    <submittedName>
        <fullName evidence="2">Uncharacterized protein</fullName>
    </submittedName>
</protein>
<evidence type="ECO:0000313" key="2">
    <source>
        <dbReference type="EMBL" id="CAL1393855.1"/>
    </source>
</evidence>
<name>A0AAV2F6L6_9ROSI</name>
<keyword evidence="3" id="KW-1185">Reference proteome</keyword>
<dbReference type="AlphaFoldDB" id="A0AAV2F6L6"/>
<feature type="region of interest" description="Disordered" evidence="1">
    <location>
        <begin position="121"/>
        <end position="162"/>
    </location>
</feature>
<dbReference type="EMBL" id="OZ034819">
    <property type="protein sequence ID" value="CAL1393855.1"/>
    <property type="molecule type" value="Genomic_DNA"/>
</dbReference>
<dbReference type="Proteomes" id="UP001497516">
    <property type="component" value="Chromosome 6"/>
</dbReference>
<gene>
    <name evidence="2" type="ORF">LTRI10_LOCUS34396</name>
</gene>
<feature type="compositionally biased region" description="Acidic residues" evidence="1">
    <location>
        <begin position="131"/>
        <end position="141"/>
    </location>
</feature>
<dbReference type="PANTHER" id="PTHR35046:SF9">
    <property type="entry name" value="RNA-DIRECTED DNA POLYMERASE"/>
    <property type="match status" value="1"/>
</dbReference>
<organism evidence="2 3">
    <name type="scientific">Linum trigynum</name>
    <dbReference type="NCBI Taxonomy" id="586398"/>
    <lineage>
        <taxon>Eukaryota</taxon>
        <taxon>Viridiplantae</taxon>
        <taxon>Streptophyta</taxon>
        <taxon>Embryophyta</taxon>
        <taxon>Tracheophyta</taxon>
        <taxon>Spermatophyta</taxon>
        <taxon>Magnoliopsida</taxon>
        <taxon>eudicotyledons</taxon>
        <taxon>Gunneridae</taxon>
        <taxon>Pentapetalae</taxon>
        <taxon>rosids</taxon>
        <taxon>fabids</taxon>
        <taxon>Malpighiales</taxon>
        <taxon>Linaceae</taxon>
        <taxon>Linum</taxon>
    </lineage>
</organism>
<evidence type="ECO:0000256" key="1">
    <source>
        <dbReference type="SAM" id="MobiDB-lite"/>
    </source>
</evidence>